<dbReference type="GO" id="GO:0020037">
    <property type="term" value="F:heme binding"/>
    <property type="evidence" value="ECO:0007669"/>
    <property type="project" value="InterPro"/>
</dbReference>
<dbReference type="SUPFAM" id="SSF48264">
    <property type="entry name" value="Cytochrome P450"/>
    <property type="match status" value="1"/>
</dbReference>
<dbReference type="AlphaFoldDB" id="A0AA40E588"/>
<dbReference type="FunFam" id="1.10.630.10:FF:000051">
    <property type="entry name" value="Cytochrome P450 monooxygenase (Fum15)"/>
    <property type="match status" value="1"/>
</dbReference>
<dbReference type="Proteomes" id="UP001172102">
    <property type="component" value="Unassembled WGS sequence"/>
</dbReference>
<dbReference type="GO" id="GO:0004497">
    <property type="term" value="F:monooxygenase activity"/>
    <property type="evidence" value="ECO:0007669"/>
    <property type="project" value="InterPro"/>
</dbReference>
<dbReference type="GO" id="GO:0016705">
    <property type="term" value="F:oxidoreductase activity, acting on paired donors, with incorporation or reduction of molecular oxygen"/>
    <property type="evidence" value="ECO:0007669"/>
    <property type="project" value="InterPro"/>
</dbReference>
<gene>
    <name evidence="7" type="ORF">B0H67DRAFT_570765</name>
</gene>
<dbReference type="InterPro" id="IPR002401">
    <property type="entry name" value="Cyt_P450_E_grp-I"/>
</dbReference>
<keyword evidence="6" id="KW-1133">Transmembrane helix</keyword>
<evidence type="ECO:0000256" key="5">
    <source>
        <dbReference type="PIRSR" id="PIRSR602401-1"/>
    </source>
</evidence>
<evidence type="ECO:0000313" key="7">
    <source>
        <dbReference type="EMBL" id="KAK0725527.1"/>
    </source>
</evidence>
<evidence type="ECO:0000256" key="2">
    <source>
        <dbReference type="ARBA" id="ARBA00022617"/>
    </source>
</evidence>
<evidence type="ECO:0000256" key="1">
    <source>
        <dbReference type="ARBA" id="ARBA00010617"/>
    </source>
</evidence>
<dbReference type="Gene3D" id="1.10.630.10">
    <property type="entry name" value="Cytochrome P450"/>
    <property type="match status" value="1"/>
</dbReference>
<dbReference type="Pfam" id="PF00067">
    <property type="entry name" value="p450"/>
    <property type="match status" value="1"/>
</dbReference>
<keyword evidence="6" id="KW-0472">Membrane</keyword>
<sequence length="540" mass="60978">MDSNFTLPRVTLIALLEIMLLKEYPEARPSQMSLPALAAAILAIHYISLLIWLMFIYPFYFHPLRNFPAPKYTLISRTWRRIRTKTPPGQLLLEVAESTPNDGIIVVQGHSTHLVITKPGPLADILVHRPYDFAKLDSVREFLQQSLGDGLIAVEGDRHKFMRKNTQPAFKFSQIKELYPMMWKIAVTFTEILKGELQGAEGGLVEMSRWSGKATLDIIGLAAFGRNFRSIENPDDALVRNYEEIFRPKKSKFAYFILMRTFPRRLVNMLPWDVARMFKETMANIRAICAQMVKEKREAIAKKEENHVDILSLLIKSDNFSETELIDQMLTFMAAGHETTASVLTWTTYLLALHPSWQSDLRSELRRALPDFPWLPAGTDLASVLEHLPHLNGILNESLRLYPTVPVTLRGAVRDTTISGHAVPKGTEIIMSPWVVNRYTALWGPDATEFRPGRWITTVNGEKKANNTGGAASNYAQLTFLHGPRGCIGQGFARAELRCLIAAFVMQFGWELGMDPREVVPGGVITNKPVNGLRLKLKTV</sequence>
<keyword evidence="3 5" id="KW-0479">Metal-binding</keyword>
<feature type="transmembrane region" description="Helical" evidence="6">
    <location>
        <begin position="36"/>
        <end position="60"/>
    </location>
</feature>
<dbReference type="InterPro" id="IPR050121">
    <property type="entry name" value="Cytochrome_P450_monoxygenase"/>
</dbReference>
<dbReference type="PANTHER" id="PTHR24305">
    <property type="entry name" value="CYTOCHROME P450"/>
    <property type="match status" value="1"/>
</dbReference>
<dbReference type="PRINTS" id="PR00385">
    <property type="entry name" value="P450"/>
</dbReference>
<accession>A0AA40E588</accession>
<comment type="similarity">
    <text evidence="1">Belongs to the cytochrome P450 family.</text>
</comment>
<name>A0AA40E588_9PEZI</name>
<evidence type="ECO:0000256" key="3">
    <source>
        <dbReference type="ARBA" id="ARBA00022723"/>
    </source>
</evidence>
<comment type="caution">
    <text evidence="7">The sequence shown here is derived from an EMBL/GenBank/DDBJ whole genome shotgun (WGS) entry which is preliminary data.</text>
</comment>
<keyword evidence="4 5" id="KW-0408">Iron</keyword>
<feature type="binding site" description="axial binding residue" evidence="5">
    <location>
        <position position="487"/>
    </location>
    <ligand>
        <name>heme</name>
        <dbReference type="ChEBI" id="CHEBI:30413"/>
    </ligand>
    <ligandPart>
        <name>Fe</name>
        <dbReference type="ChEBI" id="CHEBI:18248"/>
    </ligandPart>
</feature>
<evidence type="ECO:0000313" key="8">
    <source>
        <dbReference type="Proteomes" id="UP001172102"/>
    </source>
</evidence>
<keyword evidence="2 5" id="KW-0349">Heme</keyword>
<evidence type="ECO:0000256" key="4">
    <source>
        <dbReference type="ARBA" id="ARBA00023004"/>
    </source>
</evidence>
<proteinExistence type="inferred from homology"/>
<protein>
    <submittedName>
        <fullName evidence="7">Cytochrome P450</fullName>
    </submittedName>
</protein>
<organism evidence="7 8">
    <name type="scientific">Lasiosphaeris hirsuta</name>
    <dbReference type="NCBI Taxonomy" id="260670"/>
    <lineage>
        <taxon>Eukaryota</taxon>
        <taxon>Fungi</taxon>
        <taxon>Dikarya</taxon>
        <taxon>Ascomycota</taxon>
        <taxon>Pezizomycotina</taxon>
        <taxon>Sordariomycetes</taxon>
        <taxon>Sordariomycetidae</taxon>
        <taxon>Sordariales</taxon>
        <taxon>Lasiosphaeriaceae</taxon>
        <taxon>Lasiosphaeris</taxon>
    </lineage>
</organism>
<dbReference type="GO" id="GO:0005506">
    <property type="term" value="F:iron ion binding"/>
    <property type="evidence" value="ECO:0007669"/>
    <property type="project" value="InterPro"/>
</dbReference>
<keyword evidence="6" id="KW-0812">Transmembrane</keyword>
<evidence type="ECO:0000256" key="6">
    <source>
        <dbReference type="SAM" id="Phobius"/>
    </source>
</evidence>
<dbReference type="InterPro" id="IPR036396">
    <property type="entry name" value="Cyt_P450_sf"/>
</dbReference>
<dbReference type="InterPro" id="IPR001128">
    <property type="entry name" value="Cyt_P450"/>
</dbReference>
<dbReference type="CDD" id="cd11069">
    <property type="entry name" value="CYP_FUM15-like"/>
    <property type="match status" value="1"/>
</dbReference>
<reference evidence="7" key="1">
    <citation type="submission" date="2023-06" db="EMBL/GenBank/DDBJ databases">
        <title>Genome-scale phylogeny and comparative genomics of the fungal order Sordariales.</title>
        <authorList>
            <consortium name="Lawrence Berkeley National Laboratory"/>
            <person name="Hensen N."/>
            <person name="Bonometti L."/>
            <person name="Westerberg I."/>
            <person name="Brannstrom I.O."/>
            <person name="Guillou S."/>
            <person name="Cros-Aarteil S."/>
            <person name="Calhoun S."/>
            <person name="Haridas S."/>
            <person name="Kuo A."/>
            <person name="Mondo S."/>
            <person name="Pangilinan J."/>
            <person name="Riley R."/>
            <person name="Labutti K."/>
            <person name="Andreopoulos B."/>
            <person name="Lipzen A."/>
            <person name="Chen C."/>
            <person name="Yanf M."/>
            <person name="Daum C."/>
            <person name="Ng V."/>
            <person name="Clum A."/>
            <person name="Steindorff A."/>
            <person name="Ohm R."/>
            <person name="Martin F."/>
            <person name="Silar P."/>
            <person name="Natvig D."/>
            <person name="Lalanne C."/>
            <person name="Gautier V."/>
            <person name="Ament-Velasquez S.L."/>
            <person name="Kruys A."/>
            <person name="Hutchinson M.I."/>
            <person name="Powell A.J."/>
            <person name="Barry K."/>
            <person name="Miller A.N."/>
            <person name="Grigoriev I.V."/>
            <person name="Debuchy R."/>
            <person name="Gladieux P."/>
            <person name="Thoren M.H."/>
            <person name="Johannesson H."/>
        </authorList>
    </citation>
    <scope>NUCLEOTIDE SEQUENCE</scope>
    <source>
        <strain evidence="7">SMH4607-1</strain>
    </source>
</reference>
<comment type="cofactor">
    <cofactor evidence="5">
        <name>heme</name>
        <dbReference type="ChEBI" id="CHEBI:30413"/>
    </cofactor>
</comment>
<dbReference type="PANTHER" id="PTHR24305:SF166">
    <property type="entry name" value="CYTOCHROME P450 12A4, MITOCHONDRIAL-RELATED"/>
    <property type="match status" value="1"/>
</dbReference>
<dbReference type="EMBL" id="JAUKUA010000002">
    <property type="protein sequence ID" value="KAK0725527.1"/>
    <property type="molecule type" value="Genomic_DNA"/>
</dbReference>
<keyword evidence="8" id="KW-1185">Reference proteome</keyword>
<dbReference type="PRINTS" id="PR00463">
    <property type="entry name" value="EP450I"/>
</dbReference>